<dbReference type="AlphaFoldDB" id="A0A9E8AFX7"/>
<comment type="subunit">
    <text evidence="18">Protochlorophyllide reductase is composed of three subunits; ChlL, ChlN and ChlB. Forms a heterotetramer of two ChlB and two ChlN subunits.</text>
</comment>
<keyword evidence="14 20" id="KW-0408">Iron</keyword>
<evidence type="ECO:0000256" key="1">
    <source>
        <dbReference type="ARBA" id="ARBA00004229"/>
    </source>
</evidence>
<comment type="catalytic activity">
    <reaction evidence="19 20">
        <text>chlorophyllide a + oxidized 2[4Fe-4S]-[ferredoxin] + 2 ADP + 2 phosphate = protochlorophyllide a + reduced 2[4Fe-4S]-[ferredoxin] + 2 ATP + 2 H2O</text>
        <dbReference type="Rhea" id="RHEA:28202"/>
        <dbReference type="Rhea" id="RHEA-COMP:10002"/>
        <dbReference type="Rhea" id="RHEA-COMP:10004"/>
        <dbReference type="ChEBI" id="CHEBI:15377"/>
        <dbReference type="ChEBI" id="CHEBI:30616"/>
        <dbReference type="ChEBI" id="CHEBI:33722"/>
        <dbReference type="ChEBI" id="CHEBI:33723"/>
        <dbReference type="ChEBI" id="CHEBI:43474"/>
        <dbReference type="ChEBI" id="CHEBI:83348"/>
        <dbReference type="ChEBI" id="CHEBI:83350"/>
        <dbReference type="ChEBI" id="CHEBI:456216"/>
        <dbReference type="EC" id="1.3.7.7"/>
    </reaction>
</comment>
<dbReference type="Pfam" id="PF00148">
    <property type="entry name" value="Oxidored_nitro"/>
    <property type="match status" value="1"/>
</dbReference>
<dbReference type="HAMAP" id="MF_00353">
    <property type="entry name" value="ChlB_BchB"/>
    <property type="match status" value="1"/>
</dbReference>
<evidence type="ECO:0000256" key="15">
    <source>
        <dbReference type="ARBA" id="ARBA00023014"/>
    </source>
</evidence>
<dbReference type="Gene3D" id="1.10.8.550">
    <property type="entry name" value="Proto-chlorophyllide reductase 57 kD subunit B"/>
    <property type="match status" value="1"/>
</dbReference>
<comment type="subcellular location">
    <subcellularLocation>
        <location evidence="1">Plastid</location>
        <location evidence="1">Chloroplast</location>
    </subcellularLocation>
</comment>
<dbReference type="NCBIfam" id="TIGR01278">
    <property type="entry name" value="DPOR_BchB"/>
    <property type="match status" value="1"/>
</dbReference>
<comment type="function">
    <text evidence="17">Component of the dark-operative protochlorophyllide reductase (DPOR) that uses Mg-ATP and reduced ferredoxin to reduce ring D of protochlorophyllide (Pchlide) to form chlorophyllide a (Chlide). This reaction is light-independent. The NB-protein (ChlN-ChlB) is the catalytic component of the complex.</text>
</comment>
<feature type="binding site" evidence="20">
    <location>
        <position position="36"/>
    </location>
    <ligand>
        <name>[4Fe-4S] cluster</name>
        <dbReference type="ChEBI" id="CHEBI:49883"/>
        <note>ligand shared with heterodimeric partner</note>
    </ligand>
</feature>
<reference evidence="23" key="1">
    <citation type="journal article" date="2022" name="Plant Direct">
        <title>The plastomes of Hyalomonas oviformis and Hyalogonium fusiforme evolved dissimilar architectures after the loss of photosynthesis.</title>
        <authorList>
            <person name="DeShaw A.E."/>
            <person name="Figueroa-Martinez F."/>
            <person name="Proschold T."/>
            <person name="Lorenz M."/>
            <person name="Nedelcu A.M."/>
            <person name="Smith D.R."/>
            <person name="Reyes-Prieto A."/>
        </authorList>
    </citation>
    <scope>NUCLEOTIDE SEQUENCE</scope>
    <source>
        <strain evidence="23">SAG 62-1c</strain>
    </source>
</reference>
<sequence length="535" mass="59615">MKLAYWMYAGPAHIGTLRVTSSFKNVHAIMHGPIGDSFFPVLSSMLSRSRDFAPVTTSILDRHVLARGSQEKVIENLRRKEKEEHPDLIVLTPTCTSSILQEDLQNFVIAAKQHIVQNDLSSECDVLFIDSNHYRLNEHQAADLALEQIVRHYLEKAKKEDTGKSMRSPQPSCNILGMFTLGFHSQHDLRELKNLLNDLGVEVNQVIPEGGSVTAIKNLRNAWFNIVPFRDAGLMTAVYLAKEFNMPYTTITPIGLIDTAAFAREISLICRSAVASDSALLKSTTGFSPLILNQEGLEKYIEKQTSFVSQAAWFNRSVDSNNLTGKRVFVFGSASHSASITKLLVREMGVHVVCAGTFQKHDADWFTHQVSGFCNKILITDDHSQVADVIANLEVDAIFGTQSERHVGKRLNLPCGVISAPVHIQNYPMGFKPFLGYEGANQIADLIYNSFALGMEEHMLDMFKGHDTAEITSRSYSSDASSTKLEWTKEALAELSKIPGFVRSKVKRNTEKYAQTKQINLITLEVIYDAKEAVS</sequence>
<dbReference type="PANTHER" id="PTHR33712">
    <property type="entry name" value="LIGHT-INDEPENDENT PROTOCHLOROPHYLLIDE REDUCTASE SUBUNIT B"/>
    <property type="match status" value="1"/>
</dbReference>
<dbReference type="GO" id="GO:0009507">
    <property type="term" value="C:chloroplast"/>
    <property type="evidence" value="ECO:0007669"/>
    <property type="project" value="UniProtKB-SubCell"/>
</dbReference>
<protein>
    <recommendedName>
        <fullName evidence="5 20">Light-independent protochlorophyllide reductase subunit B</fullName>
        <shortName evidence="20">DPOR subunit B</shortName>
        <shortName evidence="20">LI-POR subunit B</shortName>
        <ecNumber evidence="4 20">1.3.7.7</ecNumber>
    </recommendedName>
</protein>
<evidence type="ECO:0000256" key="12">
    <source>
        <dbReference type="ARBA" id="ARBA00022840"/>
    </source>
</evidence>
<evidence type="ECO:0000256" key="18">
    <source>
        <dbReference type="ARBA" id="ARBA00025959"/>
    </source>
</evidence>
<dbReference type="InterPro" id="IPR042298">
    <property type="entry name" value="P-CP_red_C"/>
</dbReference>
<evidence type="ECO:0000259" key="21">
    <source>
        <dbReference type="Pfam" id="PF00148"/>
    </source>
</evidence>
<feature type="domain" description="Nitrogenase/oxidoreductase component 1" evidence="21">
    <location>
        <begin position="12"/>
        <end position="451"/>
    </location>
</feature>
<evidence type="ECO:0000256" key="19">
    <source>
        <dbReference type="ARBA" id="ARBA00049483"/>
    </source>
</evidence>
<dbReference type="GO" id="GO:0051539">
    <property type="term" value="F:4 iron, 4 sulfur cluster binding"/>
    <property type="evidence" value="ECO:0007669"/>
    <property type="project" value="UniProtKB-UniRule"/>
</dbReference>
<keyword evidence="11 20" id="KW-0547">Nucleotide-binding</keyword>
<gene>
    <name evidence="23" type="primary">chlB</name>
</gene>
<dbReference type="Pfam" id="PF08369">
    <property type="entry name" value="PCP_red"/>
    <property type="match status" value="1"/>
</dbReference>
<dbReference type="GO" id="GO:0019685">
    <property type="term" value="P:photosynthesis, dark reaction"/>
    <property type="evidence" value="ECO:0007669"/>
    <property type="project" value="InterPro"/>
</dbReference>
<evidence type="ECO:0000256" key="8">
    <source>
        <dbReference type="ARBA" id="ARBA00022531"/>
    </source>
</evidence>
<keyword evidence="16 20" id="KW-0149">Chlorophyll biosynthesis</keyword>
<keyword evidence="10 20" id="KW-0479">Metal-binding</keyword>
<keyword evidence="13 20" id="KW-0560">Oxidoreductase</keyword>
<proteinExistence type="inferred from homology"/>
<keyword evidence="12 20" id="KW-0067">ATP-binding</keyword>
<dbReference type="PANTHER" id="PTHR33712:SF7">
    <property type="entry name" value="LIGHT-INDEPENDENT PROTOCHLOROPHYLLIDE REDUCTASE SUBUNIT B"/>
    <property type="match status" value="1"/>
</dbReference>
<accession>A0A9E8AFX7</accession>
<organism evidence="23">
    <name type="scientific">Hyalogonium fusiforme</name>
    <dbReference type="NCBI Taxonomy" id="2926373"/>
    <lineage>
        <taxon>Eukaryota</taxon>
        <taxon>Viridiplantae</taxon>
        <taxon>Chlorophyta</taxon>
        <taxon>core chlorophytes</taxon>
        <taxon>Chlorophyceae</taxon>
        <taxon>CS clade</taxon>
        <taxon>Chlamydomonadales</taxon>
        <taxon>Haematococcaceae</taxon>
        <taxon>Hyalogonium</taxon>
    </lineage>
</organism>
<dbReference type="PIRSF" id="PIRSF000163">
    <property type="entry name" value="PCP_ChlB"/>
    <property type="match status" value="1"/>
</dbReference>
<evidence type="ECO:0000256" key="11">
    <source>
        <dbReference type="ARBA" id="ARBA00022741"/>
    </source>
</evidence>
<dbReference type="Gene3D" id="1.20.89.20">
    <property type="match status" value="1"/>
</dbReference>
<evidence type="ECO:0000256" key="16">
    <source>
        <dbReference type="ARBA" id="ARBA00023171"/>
    </source>
</evidence>
<evidence type="ECO:0000256" key="3">
    <source>
        <dbReference type="ARBA" id="ARBA00008935"/>
    </source>
</evidence>
<dbReference type="InterPro" id="IPR016209">
    <property type="entry name" value="Protochlorophyllide_Rdtase"/>
</dbReference>
<dbReference type="InterPro" id="IPR005969">
    <property type="entry name" value="Protochl_reductB"/>
</dbReference>
<dbReference type="Gene3D" id="3.40.50.1980">
    <property type="entry name" value="Nitrogenase molybdenum iron protein domain"/>
    <property type="match status" value="3"/>
</dbReference>
<name>A0A9E8AFX7_9CHLO</name>
<dbReference type="InterPro" id="IPR013580">
    <property type="entry name" value="LI-POR_suB-like_C"/>
</dbReference>
<feature type="binding site" evidence="20">
    <location>
        <begin position="454"/>
        <end position="455"/>
    </location>
    <ligand>
        <name>substrate</name>
    </ligand>
</feature>
<dbReference type="GO" id="GO:0015995">
    <property type="term" value="P:chlorophyll biosynthetic process"/>
    <property type="evidence" value="ECO:0007669"/>
    <property type="project" value="UniProtKB-KW"/>
</dbReference>
<evidence type="ECO:0000256" key="5">
    <source>
        <dbReference type="ARBA" id="ARBA00017673"/>
    </source>
</evidence>
<dbReference type="GO" id="GO:0016730">
    <property type="term" value="F:oxidoreductase activity, acting on iron-sulfur proteins as donors"/>
    <property type="evidence" value="ECO:0007669"/>
    <property type="project" value="InterPro"/>
</dbReference>
<dbReference type="GO" id="GO:0046872">
    <property type="term" value="F:metal ion binding"/>
    <property type="evidence" value="ECO:0007669"/>
    <property type="project" value="UniProtKB-KW"/>
</dbReference>
<dbReference type="EMBL" id="OP597745">
    <property type="protein sequence ID" value="UZA61478.1"/>
    <property type="molecule type" value="Genomic_DNA"/>
</dbReference>
<keyword evidence="15 20" id="KW-0411">Iron-sulfur</keyword>
<comment type="pathway">
    <text evidence="2">Porphyrin-containing compound metabolism; chlorophyll biosynthesis (light-independent).</text>
</comment>
<feature type="domain" description="Light-independent protochlorophyllide reductase subunit B-like C-terminal" evidence="22">
    <location>
        <begin position="487"/>
        <end position="531"/>
    </location>
</feature>
<dbReference type="InterPro" id="IPR000510">
    <property type="entry name" value="Nase/OxRdtase_comp1"/>
</dbReference>
<evidence type="ECO:0000256" key="6">
    <source>
        <dbReference type="ARBA" id="ARBA00022485"/>
    </source>
</evidence>
<evidence type="ECO:0000256" key="2">
    <source>
        <dbReference type="ARBA" id="ARBA00004949"/>
    </source>
</evidence>
<evidence type="ECO:0000256" key="20">
    <source>
        <dbReference type="HAMAP-Rule" id="MF_00353"/>
    </source>
</evidence>
<evidence type="ECO:0000256" key="9">
    <source>
        <dbReference type="ARBA" id="ARBA00022640"/>
    </source>
</evidence>
<keyword evidence="7" id="KW-0150">Chloroplast</keyword>
<keyword evidence="9 23" id="KW-0934">Plastid</keyword>
<dbReference type="CDD" id="cd01981">
    <property type="entry name" value="Pchlide_reductase_B"/>
    <property type="match status" value="1"/>
</dbReference>
<comment type="similarity">
    <text evidence="3 20">Belongs to the ChlB/BchB/BchZ family.</text>
</comment>
<evidence type="ECO:0000256" key="10">
    <source>
        <dbReference type="ARBA" id="ARBA00022723"/>
    </source>
</evidence>
<evidence type="ECO:0000256" key="13">
    <source>
        <dbReference type="ARBA" id="ARBA00023002"/>
    </source>
</evidence>
<keyword evidence="6 20" id="KW-0004">4Fe-4S</keyword>
<evidence type="ECO:0000256" key="4">
    <source>
        <dbReference type="ARBA" id="ARBA00012713"/>
    </source>
</evidence>
<evidence type="ECO:0000256" key="7">
    <source>
        <dbReference type="ARBA" id="ARBA00022528"/>
    </source>
</evidence>
<evidence type="ECO:0000259" key="22">
    <source>
        <dbReference type="Pfam" id="PF08369"/>
    </source>
</evidence>
<keyword evidence="8 20" id="KW-0602">Photosynthesis</keyword>
<dbReference type="SUPFAM" id="SSF53807">
    <property type="entry name" value="Helical backbone' metal receptor"/>
    <property type="match status" value="1"/>
</dbReference>
<geneLocation type="plastid" evidence="23"/>
<dbReference type="GO" id="GO:0005524">
    <property type="term" value="F:ATP binding"/>
    <property type="evidence" value="ECO:0007669"/>
    <property type="project" value="UniProtKB-UniRule"/>
</dbReference>
<feature type="active site" description="Proton donor" evidence="20">
    <location>
        <position position="319"/>
    </location>
</feature>
<comment type="cofactor">
    <cofactor evidence="20">
        <name>[4Fe-4S] cluster</name>
        <dbReference type="ChEBI" id="CHEBI:49883"/>
    </cofactor>
    <text evidence="20">Binds 1 [4Fe-4S] cluster per heterodimer. The cluster is bound at the heterodimer interface by residues from both subunits.</text>
</comment>
<evidence type="ECO:0000256" key="14">
    <source>
        <dbReference type="ARBA" id="ARBA00023004"/>
    </source>
</evidence>
<dbReference type="InterPro" id="IPR050152">
    <property type="entry name" value="ChlB/BchB/BchZ"/>
</dbReference>
<evidence type="ECO:0000313" key="23">
    <source>
        <dbReference type="EMBL" id="UZA61478.1"/>
    </source>
</evidence>
<dbReference type="EC" id="1.3.7.7" evidence="4 20"/>
<evidence type="ECO:0000256" key="17">
    <source>
        <dbReference type="ARBA" id="ARBA00025201"/>
    </source>
</evidence>
<dbReference type="GO" id="GO:0016636">
    <property type="term" value="F:oxidoreductase activity, acting on the CH-CH group of donors, iron-sulfur protein as acceptor"/>
    <property type="evidence" value="ECO:0007669"/>
    <property type="project" value="UniProtKB-UniRule"/>
</dbReference>